<keyword evidence="1" id="KW-0489">Methyltransferase</keyword>
<sequence>MPKCIVCKSSLIESFYTHDDKKYWRCSLCLSKFIDKRHHLNKQDERGRYLEHKNFIKDPEYRNFLSRLSRPLIKKLKPFSQGMDFGCGPGPALADMLIAEGFIMDIYDPFFFPNLDVFSKKYEFITCTETAEHFYDPHKEFINIDDMLLNNGWVGLMTNFLTEDDGFDYWYYRRDPTHVVFYSEKTLEVIADQRNWSYEIISKNVVLFNKQHDSKKSL</sequence>
<dbReference type="SUPFAM" id="SSF53335">
    <property type="entry name" value="S-adenosyl-L-methionine-dependent methyltransferases"/>
    <property type="match status" value="1"/>
</dbReference>
<dbReference type="Proteomes" id="UP000315782">
    <property type="component" value="Unassembled WGS sequence"/>
</dbReference>
<reference evidence="1 2" key="1">
    <citation type="submission" date="2019-02" db="EMBL/GenBank/DDBJ databases">
        <title>Prokaryotic population dynamics and viral predation in marine succession experiment using metagenomics: the confinement effect.</title>
        <authorList>
            <person name="Haro-Moreno J.M."/>
            <person name="Rodriguez-Valera F."/>
            <person name="Lopez-Perez M."/>
        </authorList>
    </citation>
    <scope>NUCLEOTIDE SEQUENCE [LARGE SCALE GENOMIC DNA]</scope>
    <source>
        <strain evidence="1">MED-G163</strain>
    </source>
</reference>
<keyword evidence="1" id="KW-0808">Transferase</keyword>
<dbReference type="InterPro" id="IPR029063">
    <property type="entry name" value="SAM-dependent_MTases_sf"/>
</dbReference>
<dbReference type="EMBL" id="SHBI01000001">
    <property type="protein sequence ID" value="RZO23199.1"/>
    <property type="molecule type" value="Genomic_DNA"/>
</dbReference>
<dbReference type="AlphaFoldDB" id="A0A520MPR0"/>
<gene>
    <name evidence="1" type="ORF">EVA96_00070</name>
</gene>
<dbReference type="GO" id="GO:0008168">
    <property type="term" value="F:methyltransferase activity"/>
    <property type="evidence" value="ECO:0007669"/>
    <property type="project" value="UniProtKB-KW"/>
</dbReference>
<dbReference type="Gene3D" id="3.40.50.150">
    <property type="entry name" value="Vaccinia Virus protein VP39"/>
    <property type="match status" value="1"/>
</dbReference>
<comment type="caution">
    <text evidence="1">The sequence shown here is derived from an EMBL/GenBank/DDBJ whole genome shotgun (WGS) entry which is preliminary data.</text>
</comment>
<dbReference type="Pfam" id="PF13489">
    <property type="entry name" value="Methyltransf_23"/>
    <property type="match status" value="1"/>
</dbReference>
<evidence type="ECO:0000313" key="1">
    <source>
        <dbReference type="EMBL" id="RZO23199.1"/>
    </source>
</evidence>
<name>A0A520MPR0_9GAMM</name>
<proteinExistence type="predicted"/>
<evidence type="ECO:0000313" key="2">
    <source>
        <dbReference type="Proteomes" id="UP000315782"/>
    </source>
</evidence>
<organism evidence="1 2">
    <name type="scientific">SAR86 cluster bacterium</name>
    <dbReference type="NCBI Taxonomy" id="2030880"/>
    <lineage>
        <taxon>Bacteria</taxon>
        <taxon>Pseudomonadati</taxon>
        <taxon>Pseudomonadota</taxon>
        <taxon>Gammaproteobacteria</taxon>
        <taxon>SAR86 cluster</taxon>
    </lineage>
</organism>
<dbReference type="GO" id="GO:0032259">
    <property type="term" value="P:methylation"/>
    <property type="evidence" value="ECO:0007669"/>
    <property type="project" value="UniProtKB-KW"/>
</dbReference>
<protein>
    <submittedName>
        <fullName evidence="1">Class I SAM-dependent methyltransferase</fullName>
    </submittedName>
</protein>
<accession>A0A520MPR0</accession>